<evidence type="ECO:0000259" key="2">
    <source>
        <dbReference type="PROSITE" id="PS50933"/>
    </source>
</evidence>
<dbReference type="RefSeq" id="WP_148774242.1">
    <property type="nucleotide sequence ID" value="NZ_VSSS01000032.1"/>
</dbReference>
<dbReference type="EMBL" id="VSSS01000032">
    <property type="protein sequence ID" value="TYL93481.1"/>
    <property type="molecule type" value="Genomic_DNA"/>
</dbReference>
<reference evidence="3 4" key="1">
    <citation type="submission" date="2019-08" db="EMBL/GenBank/DDBJ databases">
        <title>Bradyrhizobium hipponensis sp. nov., a rhizobium isolated from a Lupinus angustifolius root nodule in Tunisia.</title>
        <authorList>
            <person name="Off K."/>
            <person name="Rejili M."/>
            <person name="Mars M."/>
            <person name="Brachmann A."/>
            <person name="Marin M."/>
        </authorList>
    </citation>
    <scope>NUCLEOTIDE SEQUENCE [LARGE SCALE GENOMIC DNA]</scope>
    <source>
        <strain evidence="3 4">CTAW71</strain>
    </source>
</reference>
<comment type="caution">
    <text evidence="3">The sequence shown here is derived from an EMBL/GenBank/DDBJ whole genome shotgun (WGS) entry which is preliminary data.</text>
</comment>
<gene>
    <name evidence="3" type="ORF">FXB40_21885</name>
</gene>
<feature type="signal peptide" evidence="1">
    <location>
        <begin position="1"/>
        <end position="22"/>
    </location>
</feature>
<organism evidence="3 4">
    <name type="scientific">Bradyrhizobium rifense</name>
    <dbReference type="NCBI Taxonomy" id="515499"/>
    <lineage>
        <taxon>Bacteria</taxon>
        <taxon>Pseudomonadati</taxon>
        <taxon>Pseudomonadota</taxon>
        <taxon>Alphaproteobacteria</taxon>
        <taxon>Hyphomicrobiales</taxon>
        <taxon>Nitrobacteraceae</taxon>
        <taxon>Bradyrhizobium</taxon>
    </lineage>
</organism>
<evidence type="ECO:0000256" key="1">
    <source>
        <dbReference type="SAM" id="SignalP"/>
    </source>
</evidence>
<dbReference type="AlphaFoldDB" id="A0A5D3KAS7"/>
<dbReference type="SMART" id="SM00754">
    <property type="entry name" value="CHRD"/>
    <property type="match status" value="1"/>
</dbReference>
<evidence type="ECO:0000313" key="4">
    <source>
        <dbReference type="Proteomes" id="UP000324758"/>
    </source>
</evidence>
<evidence type="ECO:0000313" key="3">
    <source>
        <dbReference type="EMBL" id="TYL93481.1"/>
    </source>
</evidence>
<keyword evidence="1" id="KW-0732">Signal</keyword>
<dbReference type="Proteomes" id="UP000324758">
    <property type="component" value="Unassembled WGS sequence"/>
</dbReference>
<accession>A0A5D3KAS7</accession>
<dbReference type="Pfam" id="PF07452">
    <property type="entry name" value="CHRD"/>
    <property type="match status" value="1"/>
</dbReference>
<dbReference type="PROSITE" id="PS50933">
    <property type="entry name" value="CHRD"/>
    <property type="match status" value="1"/>
</dbReference>
<sequence>MMRAVCLAGALVFALPPLLVTAASAEVVKLRAELKGSNEVPPNTSSGSGKAEAAFDTDTKVLTYTVTYADLTGPALGAHFHGPSESGKNAGIALPFKSTQSPIQGTATLTETQAADLLAGKWYANIHTAANPGGELRGQMAK</sequence>
<dbReference type="OrthoDB" id="571052at2"/>
<dbReference type="InterPro" id="IPR010895">
    <property type="entry name" value="CHRD"/>
</dbReference>
<name>A0A5D3KAS7_9BRAD</name>
<protein>
    <submittedName>
        <fullName evidence="3">CHRD domain-containing protein</fullName>
    </submittedName>
</protein>
<feature type="domain" description="CHRD" evidence="2">
    <location>
        <begin position="26"/>
        <end position="142"/>
    </location>
</feature>
<feature type="chain" id="PRO_5022840172" evidence="1">
    <location>
        <begin position="23"/>
        <end position="142"/>
    </location>
</feature>
<proteinExistence type="predicted"/>
<keyword evidence="4" id="KW-1185">Reference proteome</keyword>